<dbReference type="EMBL" id="CP042997">
    <property type="protein sequence ID" value="QEH38388.1"/>
    <property type="molecule type" value="Genomic_DNA"/>
</dbReference>
<keyword evidence="3" id="KW-1185">Reference proteome</keyword>
<gene>
    <name evidence="2" type="ORF">OJF2_69890</name>
</gene>
<dbReference type="InterPro" id="IPR046909">
    <property type="entry name" value="cREC_REC"/>
</dbReference>
<feature type="domain" description="Cyclic-phosphate processing Receiver" evidence="1">
    <location>
        <begin position="33"/>
        <end position="101"/>
    </location>
</feature>
<dbReference type="AlphaFoldDB" id="A0A5B9WCI6"/>
<evidence type="ECO:0000259" key="1">
    <source>
        <dbReference type="Pfam" id="PF20274"/>
    </source>
</evidence>
<dbReference type="KEGG" id="agv:OJF2_69890"/>
<organism evidence="2 3">
    <name type="scientific">Aquisphaera giovannonii</name>
    <dbReference type="NCBI Taxonomy" id="406548"/>
    <lineage>
        <taxon>Bacteria</taxon>
        <taxon>Pseudomonadati</taxon>
        <taxon>Planctomycetota</taxon>
        <taxon>Planctomycetia</taxon>
        <taxon>Isosphaerales</taxon>
        <taxon>Isosphaeraceae</taxon>
        <taxon>Aquisphaera</taxon>
    </lineage>
</organism>
<name>A0A5B9WCI6_9BACT</name>
<proteinExistence type="predicted"/>
<accession>A0A5B9WCI6</accession>
<reference evidence="2 3" key="1">
    <citation type="submission" date="2019-08" db="EMBL/GenBank/DDBJ databases">
        <title>Deep-cultivation of Planctomycetes and their phenomic and genomic characterization uncovers novel biology.</title>
        <authorList>
            <person name="Wiegand S."/>
            <person name="Jogler M."/>
            <person name="Boedeker C."/>
            <person name="Pinto D."/>
            <person name="Vollmers J."/>
            <person name="Rivas-Marin E."/>
            <person name="Kohn T."/>
            <person name="Peeters S.H."/>
            <person name="Heuer A."/>
            <person name="Rast P."/>
            <person name="Oberbeckmann S."/>
            <person name="Bunk B."/>
            <person name="Jeske O."/>
            <person name="Meyerdierks A."/>
            <person name="Storesund J.E."/>
            <person name="Kallscheuer N."/>
            <person name="Luecker S."/>
            <person name="Lage O.M."/>
            <person name="Pohl T."/>
            <person name="Merkel B.J."/>
            <person name="Hornburger P."/>
            <person name="Mueller R.-W."/>
            <person name="Bruemmer F."/>
            <person name="Labrenz M."/>
            <person name="Spormann A.M."/>
            <person name="Op den Camp H."/>
            <person name="Overmann J."/>
            <person name="Amann R."/>
            <person name="Jetten M.S.M."/>
            <person name="Mascher T."/>
            <person name="Medema M.H."/>
            <person name="Devos D.P."/>
            <person name="Kaster A.-K."/>
            <person name="Ovreas L."/>
            <person name="Rohde M."/>
            <person name="Galperin M.Y."/>
            <person name="Jogler C."/>
        </authorList>
    </citation>
    <scope>NUCLEOTIDE SEQUENCE [LARGE SCALE GENOMIC DNA]</scope>
    <source>
        <strain evidence="2 3">OJF2</strain>
    </source>
</reference>
<evidence type="ECO:0000313" key="2">
    <source>
        <dbReference type="EMBL" id="QEH38388.1"/>
    </source>
</evidence>
<sequence length="142" mass="15922">MTLMLEDDADRIRRFAAVLRRIAPESPLISWHDAHRMCREVGEHPPSARLISMDHDLDPKPGVPDDPGDGVIVARCLALQAQPCPVIIHSSNGTRSDWMAGEFELAGWSYRRVAPIGERWIEEYWRSVASELLGRAAASNRP</sequence>
<dbReference type="Proteomes" id="UP000324233">
    <property type="component" value="Chromosome"/>
</dbReference>
<protein>
    <recommendedName>
        <fullName evidence="1">Cyclic-phosphate processing Receiver domain-containing protein</fullName>
    </recommendedName>
</protein>
<evidence type="ECO:0000313" key="3">
    <source>
        <dbReference type="Proteomes" id="UP000324233"/>
    </source>
</evidence>
<dbReference type="OrthoDB" id="284845at2"/>
<dbReference type="Pfam" id="PF20274">
    <property type="entry name" value="cREC_REC"/>
    <property type="match status" value="1"/>
</dbReference>